<accession>A0A517SR81</accession>
<dbReference type="PANTHER" id="PTHR43031">
    <property type="entry name" value="FAD-DEPENDENT OXIDOREDUCTASE"/>
    <property type="match status" value="1"/>
</dbReference>
<dbReference type="RefSeq" id="WP_145269907.1">
    <property type="nucleotide sequence ID" value="NZ_CP036272.1"/>
</dbReference>
<evidence type="ECO:0000259" key="1">
    <source>
        <dbReference type="PROSITE" id="PS50206"/>
    </source>
</evidence>
<keyword evidence="3" id="KW-1185">Reference proteome</keyword>
<organism evidence="2 3">
    <name type="scientific">Stieleria bergensis</name>
    <dbReference type="NCBI Taxonomy" id="2528025"/>
    <lineage>
        <taxon>Bacteria</taxon>
        <taxon>Pseudomonadati</taxon>
        <taxon>Planctomycetota</taxon>
        <taxon>Planctomycetia</taxon>
        <taxon>Pirellulales</taxon>
        <taxon>Pirellulaceae</taxon>
        <taxon>Stieleria</taxon>
    </lineage>
</organism>
<dbReference type="OrthoDB" id="9800872at2"/>
<keyword evidence="2" id="KW-0808">Transferase</keyword>
<keyword evidence="2" id="KW-0548">Nucleotidyltransferase</keyword>
<dbReference type="EMBL" id="CP036272">
    <property type="protein sequence ID" value="QDT58628.1"/>
    <property type="molecule type" value="Genomic_DNA"/>
</dbReference>
<sequence>MSGPTDAALPLEIDVHAVKAMMENKQDFLLLDVRESFEYETCQIESSTLIPMSELGQRMDELDASKERLIVVHCHHGMRSLQVTHALRSAGFDKTQSMAGGIDQWSVEIDEAVPRY</sequence>
<evidence type="ECO:0000313" key="2">
    <source>
        <dbReference type="EMBL" id="QDT58628.1"/>
    </source>
</evidence>
<feature type="domain" description="Rhodanese" evidence="1">
    <location>
        <begin position="24"/>
        <end position="114"/>
    </location>
</feature>
<dbReference type="PANTHER" id="PTHR43031:SF17">
    <property type="entry name" value="SULFURTRANSFERASE YTWF-RELATED"/>
    <property type="match status" value="1"/>
</dbReference>
<reference evidence="2 3" key="1">
    <citation type="submission" date="2019-02" db="EMBL/GenBank/DDBJ databases">
        <title>Deep-cultivation of Planctomycetes and their phenomic and genomic characterization uncovers novel biology.</title>
        <authorList>
            <person name="Wiegand S."/>
            <person name="Jogler M."/>
            <person name="Boedeker C."/>
            <person name="Pinto D."/>
            <person name="Vollmers J."/>
            <person name="Rivas-Marin E."/>
            <person name="Kohn T."/>
            <person name="Peeters S.H."/>
            <person name="Heuer A."/>
            <person name="Rast P."/>
            <person name="Oberbeckmann S."/>
            <person name="Bunk B."/>
            <person name="Jeske O."/>
            <person name="Meyerdierks A."/>
            <person name="Storesund J.E."/>
            <person name="Kallscheuer N."/>
            <person name="Luecker S."/>
            <person name="Lage O.M."/>
            <person name="Pohl T."/>
            <person name="Merkel B.J."/>
            <person name="Hornburger P."/>
            <person name="Mueller R.-W."/>
            <person name="Bruemmer F."/>
            <person name="Labrenz M."/>
            <person name="Spormann A.M."/>
            <person name="Op den Camp H."/>
            <person name="Overmann J."/>
            <person name="Amann R."/>
            <person name="Jetten M.S.M."/>
            <person name="Mascher T."/>
            <person name="Medema M.H."/>
            <person name="Devos D.P."/>
            <person name="Kaster A.-K."/>
            <person name="Ovreas L."/>
            <person name="Rohde M."/>
            <person name="Galperin M.Y."/>
            <person name="Jogler C."/>
        </authorList>
    </citation>
    <scope>NUCLEOTIDE SEQUENCE [LARGE SCALE GENOMIC DNA]</scope>
    <source>
        <strain evidence="2 3">SV_7m_r</strain>
    </source>
</reference>
<evidence type="ECO:0000313" key="3">
    <source>
        <dbReference type="Proteomes" id="UP000315003"/>
    </source>
</evidence>
<gene>
    <name evidence="2" type="primary">moeZ</name>
    <name evidence="2" type="ORF">SV7mr_11210</name>
</gene>
<dbReference type="AlphaFoldDB" id="A0A517SR81"/>
<dbReference type="InterPro" id="IPR001763">
    <property type="entry name" value="Rhodanese-like_dom"/>
</dbReference>
<dbReference type="InterPro" id="IPR036873">
    <property type="entry name" value="Rhodanese-like_dom_sf"/>
</dbReference>
<protein>
    <submittedName>
        <fullName evidence="2">Putative adenylyltransferase/sulfurtransferase MoeZ</fullName>
    </submittedName>
</protein>
<dbReference type="Proteomes" id="UP000315003">
    <property type="component" value="Chromosome"/>
</dbReference>
<dbReference type="InterPro" id="IPR050229">
    <property type="entry name" value="GlpE_sulfurtransferase"/>
</dbReference>
<dbReference type="SMART" id="SM00450">
    <property type="entry name" value="RHOD"/>
    <property type="match status" value="1"/>
</dbReference>
<dbReference type="Gene3D" id="3.40.250.10">
    <property type="entry name" value="Rhodanese-like domain"/>
    <property type="match status" value="1"/>
</dbReference>
<name>A0A517SR81_9BACT</name>
<dbReference type="GO" id="GO:0016779">
    <property type="term" value="F:nucleotidyltransferase activity"/>
    <property type="evidence" value="ECO:0007669"/>
    <property type="project" value="UniProtKB-KW"/>
</dbReference>
<dbReference type="PROSITE" id="PS50206">
    <property type="entry name" value="RHODANESE_3"/>
    <property type="match status" value="1"/>
</dbReference>
<proteinExistence type="predicted"/>
<dbReference type="Pfam" id="PF00581">
    <property type="entry name" value="Rhodanese"/>
    <property type="match status" value="1"/>
</dbReference>
<dbReference type="SUPFAM" id="SSF52821">
    <property type="entry name" value="Rhodanese/Cell cycle control phosphatase"/>
    <property type="match status" value="1"/>
</dbReference>